<evidence type="ECO:0000256" key="2">
    <source>
        <dbReference type="ARBA" id="ARBA00012652"/>
    </source>
</evidence>
<dbReference type="GO" id="GO:0016787">
    <property type="term" value="F:hydrolase activity"/>
    <property type="evidence" value="ECO:0007669"/>
    <property type="project" value="UniProtKB-KW"/>
</dbReference>
<dbReference type="InterPro" id="IPR008902">
    <property type="entry name" value="Rhamnosid_concanavalin"/>
</dbReference>
<evidence type="ECO:0000313" key="6">
    <source>
        <dbReference type="EMBL" id="MFD1677904.1"/>
    </source>
</evidence>
<evidence type="ECO:0000259" key="3">
    <source>
        <dbReference type="Pfam" id="PF05592"/>
    </source>
</evidence>
<dbReference type="PANTHER" id="PTHR33307:SF6">
    <property type="entry name" value="ALPHA-RHAMNOSIDASE (EUROFUNG)-RELATED"/>
    <property type="match status" value="1"/>
</dbReference>
<name>A0ABW4JPW3_9BACL</name>
<keyword evidence="6" id="KW-0378">Hydrolase</keyword>
<proteinExistence type="predicted"/>
<dbReference type="Gene3D" id="1.50.10.10">
    <property type="match status" value="1"/>
</dbReference>
<dbReference type="PANTHER" id="PTHR33307">
    <property type="entry name" value="ALPHA-RHAMNOSIDASE (EUROFUNG)"/>
    <property type="match status" value="1"/>
</dbReference>
<feature type="domain" description="Bacterial alpha-L-rhamnosidase N-terminal" evidence="4">
    <location>
        <begin position="58"/>
        <end position="216"/>
    </location>
</feature>
<keyword evidence="7" id="KW-1185">Reference proteome</keyword>
<dbReference type="InterPro" id="IPR008979">
    <property type="entry name" value="Galactose-bd-like_sf"/>
</dbReference>
<comment type="caution">
    <text evidence="6">The sequence shown here is derived from an EMBL/GenBank/DDBJ whole genome shotgun (WGS) entry which is preliminary data.</text>
</comment>
<dbReference type="InterPro" id="IPR035396">
    <property type="entry name" value="Bac_rhamnosid6H"/>
</dbReference>
<sequence>MDRSWQAKWIMDPQFSDVKPLDLFHKETEKSAQPQHRADLQNRHMLLRKTFVLSDTFTSAFLDISADDYYKLYVNDQFVGQGPAQGNYFHYFYNRYDISKYLQPGQNVIAVHVYYQGFVCRAFNSADHRQGMIAELFVDNDLVLKTDGTWKYRITEEYGQGELIGYRTQVLEHVDNRLKEPAWRRVEFDDSSWQPVWVHHADDHKLVWQPTPTLSVYEMKPERVEQLHGAQHYVIDFGQEITGQFHMFASGNSGDKIEIRCGEELNPDGVTVRYEMRCNCTYQEFWTLSGREEDELEFFDYKAFRYVEVIGKPDVKIDVERFSAIVRHFPFDEETCTFTSSHALLNQIWTICKNGVKYGTQENYVDCPSREKGQYLGDNTVITHAHGYLTGDLRMFKKALYDFALLSSRVCPGFVAVAPGHFMQEIADFSLQWPIQLLEYYRQSGDIEFLREMYPLAQALLQHFKQYERADGLLCQVTDKWNVVDWPEGMRDDYDVELSIPIGDTCHIVINAFYFGSRLAVQEIARHLHLPVEDLSDFRRAFQRTFFNPATQLFVDAEGSQHTSLHAVALPLLFDLFPRQAKSNAVDFIAKKGLQCGVYMAYFVLKALASAGAYQVVYDLITSDDTNAWSTMVKEGATTCFEAWSKELKWNTSLCHPWASAPIPILIEEIIGLRPAAPGWQAVQFTPHIPAELRDISIQFRVKTGVIRCTFTDGQPALELPDGVQLVQTT</sequence>
<reference evidence="7" key="1">
    <citation type="journal article" date="2019" name="Int. J. Syst. Evol. Microbiol.">
        <title>The Global Catalogue of Microorganisms (GCM) 10K type strain sequencing project: providing services to taxonomists for standard genome sequencing and annotation.</title>
        <authorList>
            <consortium name="The Broad Institute Genomics Platform"/>
            <consortium name="The Broad Institute Genome Sequencing Center for Infectious Disease"/>
            <person name="Wu L."/>
            <person name="Ma J."/>
        </authorList>
    </citation>
    <scope>NUCLEOTIDE SEQUENCE [LARGE SCALE GENOMIC DNA]</scope>
    <source>
        <strain evidence="7">CGMCC 1.12286</strain>
    </source>
</reference>
<feature type="domain" description="Alpha-L-rhamnosidase concanavalin-like" evidence="3">
    <location>
        <begin position="231"/>
        <end position="325"/>
    </location>
</feature>
<evidence type="ECO:0000259" key="5">
    <source>
        <dbReference type="Pfam" id="PF17389"/>
    </source>
</evidence>
<accession>A0ABW4JPW3</accession>
<evidence type="ECO:0000313" key="7">
    <source>
        <dbReference type="Proteomes" id="UP001597079"/>
    </source>
</evidence>
<dbReference type="InterPro" id="IPR016007">
    <property type="entry name" value="Alpha_rhamnosid"/>
</dbReference>
<dbReference type="EMBL" id="JBHUCX010000099">
    <property type="protein sequence ID" value="MFD1677904.1"/>
    <property type="molecule type" value="Genomic_DNA"/>
</dbReference>
<dbReference type="EC" id="3.2.1.40" evidence="2"/>
<dbReference type="Proteomes" id="UP001597079">
    <property type="component" value="Unassembled WGS sequence"/>
</dbReference>
<feature type="domain" description="Alpha-L-rhamnosidase six-hairpin glycosidase" evidence="5">
    <location>
        <begin position="334"/>
        <end position="668"/>
    </location>
</feature>
<evidence type="ECO:0000256" key="1">
    <source>
        <dbReference type="ARBA" id="ARBA00001445"/>
    </source>
</evidence>
<dbReference type="SUPFAM" id="SSF49785">
    <property type="entry name" value="Galactose-binding domain-like"/>
    <property type="match status" value="1"/>
</dbReference>
<dbReference type="InterPro" id="IPR012341">
    <property type="entry name" value="6hp_glycosidase-like_sf"/>
</dbReference>
<dbReference type="Pfam" id="PF08531">
    <property type="entry name" value="Bac_rhamnosid_N"/>
    <property type="match status" value="1"/>
</dbReference>
<dbReference type="SUPFAM" id="SSF48208">
    <property type="entry name" value="Six-hairpin glycosidases"/>
    <property type="match status" value="1"/>
</dbReference>
<evidence type="ECO:0000259" key="4">
    <source>
        <dbReference type="Pfam" id="PF08531"/>
    </source>
</evidence>
<dbReference type="Gene3D" id="2.60.120.260">
    <property type="entry name" value="Galactose-binding domain-like"/>
    <property type="match status" value="2"/>
</dbReference>
<dbReference type="InterPro" id="IPR013737">
    <property type="entry name" value="Bac_rhamnosid_N"/>
</dbReference>
<protein>
    <recommendedName>
        <fullName evidence="2">alpha-L-rhamnosidase</fullName>
        <ecNumber evidence="2">3.2.1.40</ecNumber>
    </recommendedName>
</protein>
<comment type="catalytic activity">
    <reaction evidence="1">
        <text>Hydrolysis of terminal non-reducing alpha-L-rhamnose residues in alpha-L-rhamnosides.</text>
        <dbReference type="EC" id="3.2.1.40"/>
    </reaction>
</comment>
<dbReference type="InterPro" id="IPR008928">
    <property type="entry name" value="6-hairpin_glycosidase_sf"/>
</dbReference>
<dbReference type="RefSeq" id="WP_377945828.1">
    <property type="nucleotide sequence ID" value="NZ_JBHUCX010000099.1"/>
</dbReference>
<dbReference type="Pfam" id="PF17389">
    <property type="entry name" value="Bac_rhamnosid6H"/>
    <property type="match status" value="1"/>
</dbReference>
<gene>
    <name evidence="6" type="ORF">ACFSB2_24880</name>
</gene>
<organism evidence="6 7">
    <name type="scientific">Alicyclobacillus fodiniaquatilis</name>
    <dbReference type="NCBI Taxonomy" id="1661150"/>
    <lineage>
        <taxon>Bacteria</taxon>
        <taxon>Bacillati</taxon>
        <taxon>Bacillota</taxon>
        <taxon>Bacilli</taxon>
        <taxon>Bacillales</taxon>
        <taxon>Alicyclobacillaceae</taxon>
        <taxon>Alicyclobacillus</taxon>
    </lineage>
</organism>
<dbReference type="Pfam" id="PF05592">
    <property type="entry name" value="Bac_rhamnosid"/>
    <property type="match status" value="1"/>
</dbReference>
<dbReference type="Gene3D" id="2.60.420.10">
    <property type="entry name" value="Maltose phosphorylase, domain 3"/>
    <property type="match status" value="1"/>
</dbReference>